<dbReference type="Pfam" id="PF00749">
    <property type="entry name" value="tRNA-synt_1c"/>
    <property type="match status" value="1"/>
</dbReference>
<dbReference type="PANTHER" id="PTHR43311:SF2">
    <property type="entry name" value="GLUTAMATE--TRNA LIGASE, MITOCHONDRIAL-RELATED"/>
    <property type="match status" value="1"/>
</dbReference>
<dbReference type="InterPro" id="IPR000924">
    <property type="entry name" value="Glu/Gln-tRNA-synth"/>
</dbReference>
<comment type="subunit">
    <text evidence="9">Monomer.</text>
</comment>
<reference evidence="12" key="1">
    <citation type="journal article" date="2014" name="Int. J. Syst. Evol. Microbiol.">
        <title>Complete genome sequence of Corynebacterium casei LMG S-19264T (=DSM 44701T), isolated from a smear-ripened cheese.</title>
        <authorList>
            <consortium name="US DOE Joint Genome Institute (JGI-PGF)"/>
            <person name="Walter F."/>
            <person name="Albersmeier A."/>
            <person name="Kalinowski J."/>
            <person name="Ruckert C."/>
        </authorList>
    </citation>
    <scope>NUCLEOTIDE SEQUENCE</scope>
    <source>
        <strain evidence="12">JCM 3302</strain>
    </source>
</reference>
<dbReference type="InterPro" id="IPR020751">
    <property type="entry name" value="aa-tRNA-synth_I_codon-bd_sub2"/>
</dbReference>
<comment type="caution">
    <text evidence="12">The sequence shown here is derived from an EMBL/GenBank/DDBJ whole genome shotgun (WGS) entry which is preliminary data.</text>
</comment>
<name>A0A918ZX62_9ACTN</name>
<comment type="similarity">
    <text evidence="1 9">Belongs to the class-I aminoacyl-tRNA synthetase family. Glutamate--tRNA ligase type 1 subfamily.</text>
</comment>
<dbReference type="InterPro" id="IPR014729">
    <property type="entry name" value="Rossmann-like_a/b/a_fold"/>
</dbReference>
<dbReference type="InterPro" id="IPR020752">
    <property type="entry name" value="Glu-tRNA-synth_I_codon-bd_sub1"/>
</dbReference>
<feature type="binding site" evidence="9">
    <location>
        <position position="114"/>
    </location>
    <ligand>
        <name>Zn(2+)</name>
        <dbReference type="ChEBI" id="CHEBI:29105"/>
    </ligand>
</feature>
<dbReference type="Gene3D" id="3.40.50.620">
    <property type="entry name" value="HUPs"/>
    <property type="match status" value="1"/>
</dbReference>
<feature type="binding site" evidence="9">
    <location>
        <position position="141"/>
    </location>
    <ligand>
        <name>Zn(2+)</name>
        <dbReference type="ChEBI" id="CHEBI:29105"/>
    </ligand>
</feature>
<dbReference type="HAMAP" id="MF_00022">
    <property type="entry name" value="Glu_tRNA_synth_type1"/>
    <property type="match status" value="1"/>
</dbReference>
<sequence length="494" mass="55118">MASAPGTPVRVRFCPSPTGNPHVGLVRTALFNWAFARHHQGTLVFRIEDTDAARDSEESYNQLLDAMRWLGFDWDEGPEVGGPHAPYRQSQRMDIYKDVAQKLLDAGHAYHCYCSQEELDSRREAARAAGKPSGYDGHCRDLSAEQVEEYRAQGRTPIVRFRMPDETITFTDLVRGELTFTPENVPDYGIVRANGAPLYTLVNPVDDALMEITHVLRGEDLLSSTPRQIGLYKALIELGIAKRIPEFGHLPYVMGEGNKKLSKRDPQSSLNLYRERGFLPEGLLNYLSLLGWSLSADQDIFSVEEMVAAFEISDVNPNPARFDLKKCEAINADHIRMLDVKDFTERCRPWLQGPFAPWAPEDFDEAKWQAVASHAQTRLKVLSEITDNVDFLFLPEPVEDEASWTKAMKEGSDALLRTAREKLESADWTSPESLKEAVLAAGEAHGLKLGKAQAPVRVAVTGRTVGLPLFESLEVLGKDRTLARIDAALAKLTA</sequence>
<feature type="binding site" evidence="9">
    <location>
        <position position="263"/>
    </location>
    <ligand>
        <name>ATP</name>
        <dbReference type="ChEBI" id="CHEBI:30616"/>
    </ligand>
</feature>
<evidence type="ECO:0000256" key="1">
    <source>
        <dbReference type="ARBA" id="ARBA00007894"/>
    </source>
</evidence>
<keyword evidence="2 9" id="KW-0963">Cytoplasm</keyword>
<feature type="domain" description="Aminoacyl-tRNA synthetase class I anticodon-binding" evidence="11">
    <location>
        <begin position="343"/>
        <end position="489"/>
    </location>
</feature>
<keyword evidence="6 9" id="KW-0067">ATP-binding</keyword>
<dbReference type="GO" id="GO:0000049">
    <property type="term" value="F:tRNA binding"/>
    <property type="evidence" value="ECO:0007669"/>
    <property type="project" value="InterPro"/>
</dbReference>
<dbReference type="InterPro" id="IPR020058">
    <property type="entry name" value="Glu/Gln-tRNA-synth_Ib_cat-dom"/>
</dbReference>
<dbReference type="InterPro" id="IPR004527">
    <property type="entry name" value="Glu-tRNA-ligase_bac/mito"/>
</dbReference>
<feature type="short sequence motif" description="'HIGH' region" evidence="9">
    <location>
        <begin position="15"/>
        <end position="25"/>
    </location>
</feature>
<evidence type="ECO:0000259" key="10">
    <source>
        <dbReference type="Pfam" id="PF00749"/>
    </source>
</evidence>
<dbReference type="Gene3D" id="1.10.8.70">
    <property type="entry name" value="Glutamate-tRNA synthetase, class I, anticodon-binding domain 1"/>
    <property type="match status" value="1"/>
</dbReference>
<dbReference type="GO" id="GO:0008270">
    <property type="term" value="F:zinc ion binding"/>
    <property type="evidence" value="ECO:0007669"/>
    <property type="project" value="UniProtKB-UniRule"/>
</dbReference>
<dbReference type="SUPFAM" id="SSF48163">
    <property type="entry name" value="An anticodon-binding domain of class I aminoacyl-tRNA synthetases"/>
    <property type="match status" value="1"/>
</dbReference>
<dbReference type="CDD" id="cd00808">
    <property type="entry name" value="GluRS_core"/>
    <property type="match status" value="1"/>
</dbReference>
<keyword evidence="4 9" id="KW-0547">Nucleotide-binding</keyword>
<proteinExistence type="inferred from homology"/>
<keyword evidence="7 9" id="KW-0648">Protein biosynthesis</keyword>
<feature type="binding site" evidence="9">
    <location>
        <position position="139"/>
    </location>
    <ligand>
        <name>Zn(2+)</name>
        <dbReference type="ChEBI" id="CHEBI:29105"/>
    </ligand>
</feature>
<dbReference type="PANTHER" id="PTHR43311">
    <property type="entry name" value="GLUTAMATE--TRNA LIGASE"/>
    <property type="match status" value="1"/>
</dbReference>
<evidence type="ECO:0000256" key="4">
    <source>
        <dbReference type="ARBA" id="ARBA00022741"/>
    </source>
</evidence>
<dbReference type="InterPro" id="IPR045462">
    <property type="entry name" value="aa-tRNA-synth_I_cd-bd"/>
</dbReference>
<evidence type="ECO:0000313" key="12">
    <source>
        <dbReference type="EMBL" id="GHE73750.1"/>
    </source>
</evidence>
<evidence type="ECO:0000313" key="13">
    <source>
        <dbReference type="Proteomes" id="UP000641386"/>
    </source>
</evidence>
<evidence type="ECO:0000256" key="5">
    <source>
        <dbReference type="ARBA" id="ARBA00022833"/>
    </source>
</evidence>
<dbReference type="EMBL" id="BNBC01000012">
    <property type="protein sequence ID" value="GHE73750.1"/>
    <property type="molecule type" value="Genomic_DNA"/>
</dbReference>
<comment type="catalytic activity">
    <reaction evidence="9">
        <text>tRNA(Glu) + L-glutamate + ATP = L-glutamyl-tRNA(Glu) + AMP + diphosphate</text>
        <dbReference type="Rhea" id="RHEA:23540"/>
        <dbReference type="Rhea" id="RHEA-COMP:9663"/>
        <dbReference type="Rhea" id="RHEA-COMP:9680"/>
        <dbReference type="ChEBI" id="CHEBI:29985"/>
        <dbReference type="ChEBI" id="CHEBI:30616"/>
        <dbReference type="ChEBI" id="CHEBI:33019"/>
        <dbReference type="ChEBI" id="CHEBI:78442"/>
        <dbReference type="ChEBI" id="CHEBI:78520"/>
        <dbReference type="ChEBI" id="CHEBI:456215"/>
        <dbReference type="EC" id="6.1.1.17"/>
    </reaction>
</comment>
<comment type="cofactor">
    <cofactor evidence="9">
        <name>Zn(2+)</name>
        <dbReference type="ChEBI" id="CHEBI:29105"/>
    </cofactor>
    <text evidence="9">Binds 1 zinc ion per subunit.</text>
</comment>
<dbReference type="Pfam" id="PF19269">
    <property type="entry name" value="Anticodon_2"/>
    <property type="match status" value="1"/>
</dbReference>
<evidence type="ECO:0000256" key="6">
    <source>
        <dbReference type="ARBA" id="ARBA00022840"/>
    </source>
</evidence>
<feature type="domain" description="Glutamyl/glutaminyl-tRNA synthetase class Ib catalytic" evidence="10">
    <location>
        <begin position="9"/>
        <end position="326"/>
    </location>
</feature>
<evidence type="ECO:0000256" key="8">
    <source>
        <dbReference type="ARBA" id="ARBA00023146"/>
    </source>
</evidence>
<reference evidence="12" key="2">
    <citation type="submission" date="2020-09" db="EMBL/GenBank/DDBJ databases">
        <authorList>
            <person name="Sun Q."/>
            <person name="Ohkuma M."/>
        </authorList>
    </citation>
    <scope>NUCLEOTIDE SEQUENCE</scope>
    <source>
        <strain evidence="12">JCM 3302</strain>
    </source>
</reference>
<evidence type="ECO:0000256" key="2">
    <source>
        <dbReference type="ARBA" id="ARBA00022490"/>
    </source>
</evidence>
<comment type="function">
    <text evidence="9">Catalyzes the attachment of glutamate to tRNA(Glu) in a two-step reaction: glutamate is first activated by ATP to form Glu-AMP and then transferred to the acceptor end of tRNA(Glu).</text>
</comment>
<keyword evidence="3 9" id="KW-0436">Ligase</keyword>
<dbReference type="NCBIfam" id="TIGR00464">
    <property type="entry name" value="gltX_bact"/>
    <property type="match status" value="1"/>
</dbReference>
<dbReference type="FunFam" id="3.40.50.620:FF:000149">
    <property type="entry name" value="Glutamate--tRNA ligase"/>
    <property type="match status" value="1"/>
</dbReference>
<feature type="binding site" evidence="9">
    <location>
        <position position="112"/>
    </location>
    <ligand>
        <name>Zn(2+)</name>
        <dbReference type="ChEBI" id="CHEBI:29105"/>
    </ligand>
</feature>
<dbReference type="RefSeq" id="WP_189900491.1">
    <property type="nucleotide sequence ID" value="NZ_BNBC01000012.1"/>
</dbReference>
<dbReference type="GO" id="GO:0005829">
    <property type="term" value="C:cytosol"/>
    <property type="evidence" value="ECO:0007669"/>
    <property type="project" value="TreeGrafter"/>
</dbReference>
<keyword evidence="13" id="KW-1185">Reference proteome</keyword>
<dbReference type="SUPFAM" id="SSF52374">
    <property type="entry name" value="Nucleotidylyl transferase"/>
    <property type="match status" value="1"/>
</dbReference>
<keyword evidence="8 9" id="KW-0030">Aminoacyl-tRNA synthetase</keyword>
<dbReference type="InterPro" id="IPR033910">
    <property type="entry name" value="GluRS_core"/>
</dbReference>
<dbReference type="PRINTS" id="PR00987">
    <property type="entry name" value="TRNASYNTHGLU"/>
</dbReference>
<gene>
    <name evidence="9 12" type="primary">gltX</name>
    <name evidence="12" type="ORF">GCM10014715_30110</name>
</gene>
<dbReference type="GO" id="GO:0004818">
    <property type="term" value="F:glutamate-tRNA ligase activity"/>
    <property type="evidence" value="ECO:0007669"/>
    <property type="project" value="UniProtKB-UniRule"/>
</dbReference>
<evidence type="ECO:0000256" key="3">
    <source>
        <dbReference type="ARBA" id="ARBA00022598"/>
    </source>
</evidence>
<dbReference type="GO" id="GO:0006424">
    <property type="term" value="P:glutamyl-tRNA aminoacylation"/>
    <property type="evidence" value="ECO:0007669"/>
    <property type="project" value="UniProtKB-UniRule"/>
</dbReference>
<protein>
    <recommendedName>
        <fullName evidence="9">Glutamate--tRNA ligase</fullName>
        <ecNumber evidence="9">6.1.1.17</ecNumber>
    </recommendedName>
    <alternativeName>
        <fullName evidence="9">Glutamyl-tRNA synthetase</fullName>
        <shortName evidence="9">GluRS</shortName>
    </alternativeName>
</protein>
<comment type="subcellular location">
    <subcellularLocation>
        <location evidence="9">Cytoplasm</location>
    </subcellularLocation>
</comment>
<dbReference type="InterPro" id="IPR008925">
    <property type="entry name" value="aa_tRNA-synth_I_cd-bd_sf"/>
</dbReference>
<accession>A0A918ZX62</accession>
<dbReference type="Gene3D" id="1.10.10.350">
    <property type="match status" value="1"/>
</dbReference>
<dbReference type="EC" id="6.1.1.17" evidence="9"/>
<evidence type="ECO:0000256" key="9">
    <source>
        <dbReference type="HAMAP-Rule" id="MF_00022"/>
    </source>
</evidence>
<dbReference type="InterPro" id="IPR049940">
    <property type="entry name" value="GluQ/Sye"/>
</dbReference>
<dbReference type="AlphaFoldDB" id="A0A918ZX62"/>
<organism evidence="12 13">
    <name type="scientific">Streptomyces spiralis</name>
    <dbReference type="NCBI Taxonomy" id="66376"/>
    <lineage>
        <taxon>Bacteria</taxon>
        <taxon>Bacillati</taxon>
        <taxon>Actinomycetota</taxon>
        <taxon>Actinomycetes</taxon>
        <taxon>Kitasatosporales</taxon>
        <taxon>Streptomycetaceae</taxon>
        <taxon>Streptomyces</taxon>
    </lineage>
</organism>
<feature type="short sequence motif" description="'KMSKS' region" evidence="9">
    <location>
        <begin position="260"/>
        <end position="264"/>
    </location>
</feature>
<dbReference type="Proteomes" id="UP000641386">
    <property type="component" value="Unassembled WGS sequence"/>
</dbReference>
<dbReference type="GO" id="GO:0005524">
    <property type="term" value="F:ATP binding"/>
    <property type="evidence" value="ECO:0007669"/>
    <property type="project" value="UniProtKB-UniRule"/>
</dbReference>
<keyword evidence="9" id="KW-0479">Metal-binding</keyword>
<evidence type="ECO:0000259" key="11">
    <source>
        <dbReference type="Pfam" id="PF19269"/>
    </source>
</evidence>
<keyword evidence="5 9" id="KW-0862">Zinc</keyword>
<evidence type="ECO:0000256" key="7">
    <source>
        <dbReference type="ARBA" id="ARBA00022917"/>
    </source>
</evidence>